<dbReference type="RefSeq" id="WP_063981582.1">
    <property type="nucleotide sequence ID" value="NZ_JANUDB010000001.1"/>
</dbReference>
<dbReference type="GO" id="GO:0042597">
    <property type="term" value="C:periplasmic space"/>
    <property type="evidence" value="ECO:0007669"/>
    <property type="project" value="UniProtKB-SubCell"/>
</dbReference>
<keyword evidence="5" id="KW-0574">Periplasm</keyword>
<proteinExistence type="inferred from homology"/>
<reference evidence="6 7" key="1">
    <citation type="submission" date="2017-03" db="EMBL/GenBank/DDBJ databases">
        <title>Whole genome sequences of fourteen strains of Bradyrhizobium canariense and one strain of Bradyrhizobium japonicum isolated from Lupinus (Papilionoideae: Genisteae) species in Algeria.</title>
        <authorList>
            <person name="Crovadore J."/>
            <person name="Chekireb D."/>
            <person name="Brachmann A."/>
            <person name="Chablais R."/>
            <person name="Cochard B."/>
            <person name="Lefort F."/>
        </authorList>
    </citation>
    <scope>NUCLEOTIDE SEQUENCE [LARGE SCALE GENOMIC DNA]</scope>
    <source>
        <strain evidence="6 7">UBMA197</strain>
    </source>
</reference>
<organism evidence="6 7">
    <name type="scientific">Bradyrhizobium japonicum</name>
    <dbReference type="NCBI Taxonomy" id="375"/>
    <lineage>
        <taxon>Bacteria</taxon>
        <taxon>Pseudomonadati</taxon>
        <taxon>Pseudomonadota</taxon>
        <taxon>Alphaproteobacteria</taxon>
        <taxon>Hyphomicrobiales</taxon>
        <taxon>Nitrobacteraceae</taxon>
        <taxon>Bradyrhizobium</taxon>
    </lineage>
</organism>
<evidence type="ECO:0000256" key="1">
    <source>
        <dbReference type="ARBA" id="ARBA00004418"/>
    </source>
</evidence>
<dbReference type="PROSITE" id="PS51318">
    <property type="entry name" value="TAT"/>
    <property type="match status" value="1"/>
</dbReference>
<dbReference type="PANTHER" id="PTHR43649:SF34">
    <property type="entry name" value="ABC TRANSPORTER PERIPLASMIC-BINDING PROTEIN YCJN-RELATED"/>
    <property type="match status" value="1"/>
</dbReference>
<name>A0A1Y2JTA6_BRAJP</name>
<dbReference type="Pfam" id="PF01547">
    <property type="entry name" value="SBP_bac_1"/>
    <property type="match status" value="1"/>
</dbReference>
<dbReference type="SUPFAM" id="SSF53850">
    <property type="entry name" value="Periplasmic binding protein-like II"/>
    <property type="match status" value="1"/>
</dbReference>
<protein>
    <submittedName>
        <fullName evidence="6">Sugar ABC transporter substrate-binding protein</fullName>
    </submittedName>
</protein>
<keyword evidence="4" id="KW-0732">Signal</keyword>
<comment type="similarity">
    <text evidence="2">Belongs to the bacterial solute-binding protein 1 family.</text>
</comment>
<evidence type="ECO:0000313" key="6">
    <source>
        <dbReference type="EMBL" id="OSJ34915.1"/>
    </source>
</evidence>
<evidence type="ECO:0000256" key="5">
    <source>
        <dbReference type="ARBA" id="ARBA00022764"/>
    </source>
</evidence>
<comment type="caution">
    <text evidence="6">The sequence shown here is derived from an EMBL/GenBank/DDBJ whole genome shotgun (WGS) entry which is preliminary data.</text>
</comment>
<dbReference type="InterPro" id="IPR050490">
    <property type="entry name" value="Bact_solute-bd_prot1"/>
</dbReference>
<dbReference type="InterPro" id="IPR006311">
    <property type="entry name" value="TAT_signal"/>
</dbReference>
<evidence type="ECO:0000256" key="2">
    <source>
        <dbReference type="ARBA" id="ARBA00008520"/>
    </source>
</evidence>
<evidence type="ECO:0000256" key="4">
    <source>
        <dbReference type="ARBA" id="ARBA00022729"/>
    </source>
</evidence>
<evidence type="ECO:0000313" key="7">
    <source>
        <dbReference type="Proteomes" id="UP000193335"/>
    </source>
</evidence>
<gene>
    <name evidence="6" type="ORF">BSZ19_10320</name>
</gene>
<comment type="subcellular location">
    <subcellularLocation>
        <location evidence="1">Periplasm</location>
    </subcellularLocation>
</comment>
<dbReference type="EMBL" id="NAFL01000225">
    <property type="protein sequence ID" value="OSJ34915.1"/>
    <property type="molecule type" value="Genomic_DNA"/>
</dbReference>
<dbReference type="Proteomes" id="UP000193335">
    <property type="component" value="Unassembled WGS sequence"/>
</dbReference>
<dbReference type="AlphaFoldDB" id="A0A1Y2JTA6"/>
<dbReference type="InterPro" id="IPR006059">
    <property type="entry name" value="SBP"/>
</dbReference>
<dbReference type="PANTHER" id="PTHR43649">
    <property type="entry name" value="ARABINOSE-BINDING PROTEIN-RELATED"/>
    <property type="match status" value="1"/>
</dbReference>
<accession>A0A1Y2JTA6</accession>
<dbReference type="Gene3D" id="3.40.190.10">
    <property type="entry name" value="Periplasmic binding protein-like II"/>
    <property type="match status" value="1"/>
</dbReference>
<sequence length="437" mass="48540">MTTVTRRNILKGGTALVGGMAGILATGRAPVFAQGTTVHWLRWNDFVPASDQLLRKELLPAAEKALGIKINLETVNGNDLQPRITSAIQSGSGPDIIMLFNNHPQIYSESVIDLSDIAGRVSEAEDGYYDLCKSNSADGQKWISLPWTIVGAMIAYRKSWFDEIGSSTFPDTWEKYREVGKKLKAQGRPIGQTLGHTFGDAPTFSYPYMWSWGGTEVEKDGKTVNINKKEVIESVKFMTAFWKEAHDEGGLAWDDTNNNRAFLSQTICATLNGASIYIESLRNPDKYITEKGAQLKTDIQHSPLPKGPAGQFAMHTYFSHVIPNYSKNQDGAKALLKWVHTKANYEPWFVSQKGFATPPTHEWEKHKLWEEDKVMAPFKIAGLLGQTPGYPLPSSGKKAAEVLTKYIITDMYAKAIQGAPAEDSVKWAEVELKKVYS</sequence>
<keyword evidence="3" id="KW-0813">Transport</keyword>
<evidence type="ECO:0000256" key="3">
    <source>
        <dbReference type="ARBA" id="ARBA00022448"/>
    </source>
</evidence>